<feature type="signal peptide" evidence="1">
    <location>
        <begin position="1"/>
        <end position="24"/>
    </location>
</feature>
<dbReference type="STRING" id="1434701.SAMN05443634_103186"/>
<reference evidence="2" key="5">
    <citation type="submission" date="2024-05" db="EMBL/GenBank/DDBJ databases">
        <authorList>
            <person name="Sun Q."/>
            <person name="Zhou Y."/>
        </authorList>
    </citation>
    <scope>NUCLEOTIDE SEQUENCE</scope>
    <source>
        <strain evidence="2">CGMCC 1.12707</strain>
    </source>
</reference>
<keyword evidence="5" id="KW-1185">Reference proteome</keyword>
<protein>
    <recommendedName>
        <fullName evidence="6">Lipoprotein</fullName>
    </recommendedName>
</protein>
<dbReference type="RefSeq" id="WP_072930134.1">
    <property type="nucleotide sequence ID" value="NZ_BMFL01000012.1"/>
</dbReference>
<evidence type="ECO:0000313" key="4">
    <source>
        <dbReference type="Proteomes" id="UP000184120"/>
    </source>
</evidence>
<reference evidence="4" key="3">
    <citation type="submission" date="2016-11" db="EMBL/GenBank/DDBJ databases">
        <authorList>
            <person name="Varghese N."/>
            <person name="Submissions S."/>
        </authorList>
    </citation>
    <scope>NUCLEOTIDE SEQUENCE [LARGE SCALE GENOMIC DNA]</scope>
    <source>
        <strain evidence="4">DSM 27989</strain>
    </source>
</reference>
<dbReference type="Proteomes" id="UP000650994">
    <property type="component" value="Unassembled WGS sequence"/>
</dbReference>
<gene>
    <name evidence="2" type="ORF">GCM10010984_19140</name>
    <name evidence="3" type="ORF">SAMN05443634_103186</name>
</gene>
<reference evidence="2" key="1">
    <citation type="journal article" date="2014" name="Int. J. Syst. Evol. Microbiol.">
        <title>Complete genome of a new Firmicutes species belonging to the dominant human colonic microbiota ('Ruminococcus bicirculans') reveals two chromosomes and a selective capacity to utilize plant glucans.</title>
        <authorList>
            <consortium name="NISC Comparative Sequencing Program"/>
            <person name="Wegmann U."/>
            <person name="Louis P."/>
            <person name="Goesmann A."/>
            <person name="Henrissat B."/>
            <person name="Duncan S.H."/>
            <person name="Flint H.J."/>
        </authorList>
    </citation>
    <scope>NUCLEOTIDE SEQUENCE</scope>
    <source>
        <strain evidence="2">CGMCC 1.12707</strain>
    </source>
</reference>
<dbReference type="EMBL" id="FRBH01000003">
    <property type="protein sequence ID" value="SHK76409.1"/>
    <property type="molecule type" value="Genomic_DNA"/>
</dbReference>
<reference evidence="3" key="2">
    <citation type="submission" date="2016-11" db="EMBL/GenBank/DDBJ databases">
        <authorList>
            <person name="Jaros S."/>
            <person name="Januszkiewicz K."/>
            <person name="Wedrychowicz H."/>
        </authorList>
    </citation>
    <scope>NUCLEOTIDE SEQUENCE [LARGE SCALE GENOMIC DNA]</scope>
    <source>
        <strain evidence="3">DSM 27989</strain>
    </source>
</reference>
<reference evidence="5" key="4">
    <citation type="journal article" date="2019" name="Int. J. Syst. Evol. Microbiol.">
        <title>The Global Catalogue of Microorganisms (GCM) 10K type strain sequencing project: providing services to taxonomists for standard genome sequencing and annotation.</title>
        <authorList>
            <consortium name="The Broad Institute Genomics Platform"/>
            <consortium name="The Broad Institute Genome Sequencing Center for Infectious Disease"/>
            <person name="Wu L."/>
            <person name="Ma J."/>
        </authorList>
    </citation>
    <scope>NUCLEOTIDE SEQUENCE [LARGE SCALE GENOMIC DNA]</scope>
    <source>
        <strain evidence="5">CGMCC 1.12707</strain>
    </source>
</reference>
<name>A0A1M6V4I0_9FLAO</name>
<keyword evidence="1" id="KW-0732">Signal</keyword>
<proteinExistence type="predicted"/>
<accession>A0A1M6V4I0</accession>
<feature type="chain" id="PRO_5013110680" description="Lipoprotein" evidence="1">
    <location>
        <begin position="25"/>
        <end position="155"/>
    </location>
</feature>
<evidence type="ECO:0000256" key="1">
    <source>
        <dbReference type="SAM" id="SignalP"/>
    </source>
</evidence>
<evidence type="ECO:0000313" key="3">
    <source>
        <dbReference type="EMBL" id="SHK76409.1"/>
    </source>
</evidence>
<evidence type="ECO:0000313" key="5">
    <source>
        <dbReference type="Proteomes" id="UP000650994"/>
    </source>
</evidence>
<sequence>MKKIAVLIIAIFTLQSCISVRVNADIDPNAHYTKAENPNIKVQGTYFVEGFSDEKWSNSNNSNSTKAKFEKSTGTTYVKLDVKKKTSVEFRSVIKLKGDLNFKIIDKNENVLFERNLNDSKEEVFTVDFSKSGEYQIIWNQQAATGSYFLEWKEN</sequence>
<organism evidence="3 4">
    <name type="scientific">Chishuiella changwenlii</name>
    <dbReference type="NCBI Taxonomy" id="1434701"/>
    <lineage>
        <taxon>Bacteria</taxon>
        <taxon>Pseudomonadati</taxon>
        <taxon>Bacteroidota</taxon>
        <taxon>Flavobacteriia</taxon>
        <taxon>Flavobacteriales</taxon>
        <taxon>Weeksellaceae</taxon>
        <taxon>Chishuiella</taxon>
    </lineage>
</organism>
<evidence type="ECO:0000313" key="2">
    <source>
        <dbReference type="EMBL" id="GGF01839.1"/>
    </source>
</evidence>
<evidence type="ECO:0008006" key="6">
    <source>
        <dbReference type="Google" id="ProtNLM"/>
    </source>
</evidence>
<dbReference type="PROSITE" id="PS51257">
    <property type="entry name" value="PROKAR_LIPOPROTEIN"/>
    <property type="match status" value="1"/>
</dbReference>
<dbReference type="OrthoDB" id="1442970at2"/>
<dbReference type="Proteomes" id="UP000184120">
    <property type="component" value="Unassembled WGS sequence"/>
</dbReference>
<dbReference type="EMBL" id="BMFL01000012">
    <property type="protein sequence ID" value="GGF01839.1"/>
    <property type="molecule type" value="Genomic_DNA"/>
</dbReference>
<dbReference type="AlphaFoldDB" id="A0A1M6V4I0"/>